<dbReference type="InterPro" id="IPR036396">
    <property type="entry name" value="Cyt_P450_sf"/>
</dbReference>
<keyword evidence="4" id="KW-1133">Transmembrane helix</keyword>
<evidence type="ECO:0000256" key="1">
    <source>
        <dbReference type="ARBA" id="ARBA00004167"/>
    </source>
</evidence>
<feature type="binding site" description="axial binding residue" evidence="6">
    <location>
        <position position="466"/>
    </location>
    <ligand>
        <name>heme</name>
        <dbReference type="ChEBI" id="CHEBI:30413"/>
    </ligand>
    <ligandPart>
        <name>Fe</name>
        <dbReference type="ChEBI" id="CHEBI:18248"/>
    </ligandPart>
</feature>
<reference evidence="9" key="1">
    <citation type="journal article" date="2014" name="Science">
        <title>Ancient hybridizations among the ancestral genomes of bread wheat.</title>
        <authorList>
            <consortium name="International Wheat Genome Sequencing Consortium,"/>
            <person name="Marcussen T."/>
            <person name="Sandve S.R."/>
            <person name="Heier L."/>
            <person name="Spannagl M."/>
            <person name="Pfeifer M."/>
            <person name="Jakobsen K.S."/>
            <person name="Wulff B.B."/>
            <person name="Steuernagel B."/>
            <person name="Mayer K.F."/>
            <person name="Olsen O.A."/>
        </authorList>
    </citation>
    <scope>NUCLEOTIDE SEQUENCE [LARGE SCALE GENOMIC DNA]</scope>
    <source>
        <strain evidence="9">cv. AL8/78</strain>
    </source>
</reference>
<dbReference type="GO" id="GO:0016709">
    <property type="term" value="F:oxidoreductase activity, acting on paired donors, with incorporation or reduction of molecular oxygen, NAD(P)H as one donor, and incorporation of one atom of oxygen"/>
    <property type="evidence" value="ECO:0007669"/>
    <property type="project" value="TreeGrafter"/>
</dbReference>
<keyword evidence="3 6" id="KW-0479">Metal-binding</keyword>
<dbReference type="GO" id="GO:0005506">
    <property type="term" value="F:iron ion binding"/>
    <property type="evidence" value="ECO:0007669"/>
    <property type="project" value="InterPro"/>
</dbReference>
<sequence>VLWAALEIHYNIQTTPEPSVRSRASIMEFTSWPWQSLPLFSTLSLVFMLHSRRKGKELPPGPPALLFLVKFLALRRSIFDLPQLLRELHARHGPVISVRLFRPLVFISDRHLAHRVLVQSGATFAHRLDIFEPGLLFTSGARNINAAPYGPYWRLVRRNLATVMLHPARVGLFAPARRRTRDGLLGDLLAVAGSRPVTVRPLLRRAMFELIVYMSFGAWLGPEVLDEIQELQLWIVRSILSYPIFYLCPFLTKRLFRKRWAAHMAVRRRLCEIFVPLIHARRLRDDDTPAPCYADSLLALRLPEEGDRPLTDDEVVSLCSEFLSAGNDGTATVLEWIMAELVNRPDMQARVYEEVRSKPELSEGDLQALPYLNAVVLEALRLHPPVHFLIPHGVQSDGAEIGGYRVPRGAEVNILIAEVGRDETVWTAAREFRPERFLDGGEGCDVDVTGRKEIKMMPFGAGRRICPGYTLGMLHVAYLVAGLVRELEWLPPADGEQVDMTEVLEFTTVMKQPLRARAIPRS</sequence>
<dbReference type="PROSITE" id="PS00086">
    <property type="entry name" value="CYTOCHROME_P450"/>
    <property type="match status" value="1"/>
</dbReference>
<dbReference type="PRINTS" id="PR00463">
    <property type="entry name" value="EP450I"/>
</dbReference>
<proteinExistence type="inferred from homology"/>
<dbReference type="EnsemblPlants" id="AET2Gv20237200.1">
    <property type="protein sequence ID" value="AET2Gv20237200.1"/>
    <property type="gene ID" value="AET2Gv20237200"/>
</dbReference>
<evidence type="ECO:0008006" key="10">
    <source>
        <dbReference type="Google" id="ProtNLM"/>
    </source>
</evidence>
<keyword evidence="5" id="KW-0472">Membrane</keyword>
<keyword evidence="7" id="KW-0503">Monooxygenase</keyword>
<keyword evidence="2" id="KW-0812">Transmembrane</keyword>
<keyword evidence="6 7" id="KW-0408">Iron</keyword>
<keyword evidence="6 7" id="KW-0349">Heme</keyword>
<dbReference type="GO" id="GO:0020037">
    <property type="term" value="F:heme binding"/>
    <property type="evidence" value="ECO:0007669"/>
    <property type="project" value="InterPro"/>
</dbReference>
<dbReference type="PANTHER" id="PTHR24298:SF80">
    <property type="entry name" value="OS02G0108800 PROTEIN"/>
    <property type="match status" value="1"/>
</dbReference>
<dbReference type="InterPro" id="IPR017972">
    <property type="entry name" value="Cyt_P450_CS"/>
</dbReference>
<dbReference type="InterPro" id="IPR051103">
    <property type="entry name" value="Plant_metabolite_P450s"/>
</dbReference>
<dbReference type="InterPro" id="IPR001128">
    <property type="entry name" value="Cyt_P450"/>
</dbReference>
<accession>A0A453ARR2</accession>
<protein>
    <recommendedName>
        <fullName evidence="10">Cytochrome P450 89A2</fullName>
    </recommendedName>
</protein>
<dbReference type="STRING" id="200361.A0A453ARR2"/>
<evidence type="ECO:0000256" key="4">
    <source>
        <dbReference type="ARBA" id="ARBA00022989"/>
    </source>
</evidence>
<keyword evidence="7" id="KW-0560">Oxidoreductase</keyword>
<evidence type="ECO:0000313" key="9">
    <source>
        <dbReference type="Proteomes" id="UP000015105"/>
    </source>
</evidence>
<dbReference type="InterPro" id="IPR002401">
    <property type="entry name" value="Cyt_P450_E_grp-I"/>
</dbReference>
<evidence type="ECO:0000256" key="5">
    <source>
        <dbReference type="ARBA" id="ARBA00023136"/>
    </source>
</evidence>
<evidence type="ECO:0000256" key="7">
    <source>
        <dbReference type="RuleBase" id="RU000461"/>
    </source>
</evidence>
<evidence type="ECO:0000256" key="6">
    <source>
        <dbReference type="PIRSR" id="PIRSR602401-1"/>
    </source>
</evidence>
<dbReference type="CDD" id="cd11075">
    <property type="entry name" value="CYP77_89"/>
    <property type="match status" value="1"/>
</dbReference>
<evidence type="ECO:0000256" key="2">
    <source>
        <dbReference type="ARBA" id="ARBA00022692"/>
    </source>
</evidence>
<comment type="cofactor">
    <cofactor evidence="6">
        <name>heme</name>
        <dbReference type="ChEBI" id="CHEBI:30413"/>
    </cofactor>
</comment>
<reference evidence="8" key="4">
    <citation type="submission" date="2019-03" db="UniProtKB">
        <authorList>
            <consortium name="EnsemblPlants"/>
        </authorList>
    </citation>
    <scope>IDENTIFICATION</scope>
</reference>
<name>A0A453ARR2_AEGTS</name>
<dbReference type="SUPFAM" id="SSF48264">
    <property type="entry name" value="Cytochrome P450"/>
    <property type="match status" value="1"/>
</dbReference>
<reference evidence="9" key="2">
    <citation type="journal article" date="2017" name="Nat. Plants">
        <title>The Aegilops tauschii genome reveals multiple impacts of transposons.</title>
        <authorList>
            <person name="Zhao G."/>
            <person name="Zou C."/>
            <person name="Li K."/>
            <person name="Wang K."/>
            <person name="Li T."/>
            <person name="Gao L."/>
            <person name="Zhang X."/>
            <person name="Wang H."/>
            <person name="Yang Z."/>
            <person name="Liu X."/>
            <person name="Jiang W."/>
            <person name="Mao L."/>
            <person name="Kong X."/>
            <person name="Jiao Y."/>
            <person name="Jia J."/>
        </authorList>
    </citation>
    <scope>NUCLEOTIDE SEQUENCE [LARGE SCALE GENOMIC DNA]</scope>
    <source>
        <strain evidence="9">cv. AL8/78</strain>
    </source>
</reference>
<dbReference type="Pfam" id="PF00067">
    <property type="entry name" value="p450"/>
    <property type="match status" value="1"/>
</dbReference>
<dbReference type="Proteomes" id="UP000015105">
    <property type="component" value="Chromosome 2D"/>
</dbReference>
<keyword evidence="9" id="KW-1185">Reference proteome</keyword>
<comment type="similarity">
    <text evidence="7">Belongs to the cytochrome P450 family.</text>
</comment>
<reference evidence="8" key="3">
    <citation type="journal article" date="2017" name="Nature">
        <title>Genome sequence of the progenitor of the wheat D genome Aegilops tauschii.</title>
        <authorList>
            <person name="Luo M.C."/>
            <person name="Gu Y.Q."/>
            <person name="Puiu D."/>
            <person name="Wang H."/>
            <person name="Twardziok S.O."/>
            <person name="Deal K.R."/>
            <person name="Huo N."/>
            <person name="Zhu T."/>
            <person name="Wang L."/>
            <person name="Wang Y."/>
            <person name="McGuire P.E."/>
            <person name="Liu S."/>
            <person name="Long H."/>
            <person name="Ramasamy R.K."/>
            <person name="Rodriguez J.C."/>
            <person name="Van S.L."/>
            <person name="Yuan L."/>
            <person name="Wang Z."/>
            <person name="Xia Z."/>
            <person name="Xiao L."/>
            <person name="Anderson O.D."/>
            <person name="Ouyang S."/>
            <person name="Liang Y."/>
            <person name="Zimin A.V."/>
            <person name="Pertea G."/>
            <person name="Qi P."/>
            <person name="Bennetzen J.L."/>
            <person name="Dai X."/>
            <person name="Dawson M.W."/>
            <person name="Muller H.G."/>
            <person name="Kugler K."/>
            <person name="Rivarola-Duarte L."/>
            <person name="Spannagl M."/>
            <person name="Mayer K.F.X."/>
            <person name="Lu F.H."/>
            <person name="Bevan M.W."/>
            <person name="Leroy P."/>
            <person name="Li P."/>
            <person name="You F.M."/>
            <person name="Sun Q."/>
            <person name="Liu Z."/>
            <person name="Lyons E."/>
            <person name="Wicker T."/>
            <person name="Salzberg S.L."/>
            <person name="Devos K.M."/>
            <person name="Dvorak J."/>
        </authorList>
    </citation>
    <scope>NUCLEOTIDE SEQUENCE [LARGE SCALE GENOMIC DNA]</scope>
    <source>
        <strain evidence="8">cv. AL8/78</strain>
    </source>
</reference>
<dbReference type="PANTHER" id="PTHR24298">
    <property type="entry name" value="FLAVONOID 3'-MONOOXYGENASE-RELATED"/>
    <property type="match status" value="1"/>
</dbReference>
<dbReference type="Gramene" id="AET2Gv20237200.1">
    <property type="protein sequence ID" value="AET2Gv20237200.1"/>
    <property type="gene ID" value="AET2Gv20237200"/>
</dbReference>
<dbReference type="PRINTS" id="PR00385">
    <property type="entry name" value="P450"/>
</dbReference>
<organism evidence="8 9">
    <name type="scientific">Aegilops tauschii subsp. strangulata</name>
    <name type="common">Goatgrass</name>
    <dbReference type="NCBI Taxonomy" id="200361"/>
    <lineage>
        <taxon>Eukaryota</taxon>
        <taxon>Viridiplantae</taxon>
        <taxon>Streptophyta</taxon>
        <taxon>Embryophyta</taxon>
        <taxon>Tracheophyta</taxon>
        <taxon>Spermatophyta</taxon>
        <taxon>Magnoliopsida</taxon>
        <taxon>Liliopsida</taxon>
        <taxon>Poales</taxon>
        <taxon>Poaceae</taxon>
        <taxon>BOP clade</taxon>
        <taxon>Pooideae</taxon>
        <taxon>Triticodae</taxon>
        <taxon>Triticeae</taxon>
        <taxon>Triticinae</taxon>
        <taxon>Aegilops</taxon>
    </lineage>
</organism>
<reference evidence="8" key="5">
    <citation type="journal article" date="2021" name="G3 (Bethesda)">
        <title>Aegilops tauschii genome assembly Aet v5.0 features greater sequence contiguity and improved annotation.</title>
        <authorList>
            <person name="Wang L."/>
            <person name="Zhu T."/>
            <person name="Rodriguez J.C."/>
            <person name="Deal K.R."/>
            <person name="Dubcovsky J."/>
            <person name="McGuire P.E."/>
            <person name="Lux T."/>
            <person name="Spannagl M."/>
            <person name="Mayer K.F.X."/>
            <person name="Baldrich P."/>
            <person name="Meyers B.C."/>
            <person name="Huo N."/>
            <person name="Gu Y.Q."/>
            <person name="Zhou H."/>
            <person name="Devos K.M."/>
            <person name="Bennetzen J.L."/>
            <person name="Unver T."/>
            <person name="Budak H."/>
            <person name="Gulick P.J."/>
            <person name="Galiba G."/>
            <person name="Kalapos B."/>
            <person name="Nelson D.R."/>
            <person name="Li P."/>
            <person name="You F.M."/>
            <person name="Luo M.C."/>
            <person name="Dvorak J."/>
        </authorList>
    </citation>
    <scope>NUCLEOTIDE SEQUENCE [LARGE SCALE GENOMIC DNA]</scope>
    <source>
        <strain evidence="8">cv. AL8/78</strain>
    </source>
</reference>
<evidence type="ECO:0000256" key="3">
    <source>
        <dbReference type="ARBA" id="ARBA00022723"/>
    </source>
</evidence>
<comment type="subcellular location">
    <subcellularLocation>
        <location evidence="1">Membrane</location>
        <topology evidence="1">Single-pass membrane protein</topology>
    </subcellularLocation>
</comment>
<dbReference type="AlphaFoldDB" id="A0A453ARR2"/>
<dbReference type="GO" id="GO:0016020">
    <property type="term" value="C:membrane"/>
    <property type="evidence" value="ECO:0007669"/>
    <property type="project" value="UniProtKB-SubCell"/>
</dbReference>
<evidence type="ECO:0000313" key="8">
    <source>
        <dbReference type="EnsemblPlants" id="AET2Gv20237200.1"/>
    </source>
</evidence>
<dbReference type="Gene3D" id="1.10.630.10">
    <property type="entry name" value="Cytochrome P450"/>
    <property type="match status" value="1"/>
</dbReference>